<dbReference type="AlphaFoldDB" id="A0A0N5ALZ9"/>
<dbReference type="GO" id="GO:0005739">
    <property type="term" value="C:mitochondrion"/>
    <property type="evidence" value="ECO:0007669"/>
    <property type="project" value="UniProtKB-SubCell"/>
</dbReference>
<dbReference type="SUPFAM" id="SSF64602">
    <property type="entry name" value="F1 ATPase inhibitor, IF1, C-terminal domain"/>
    <property type="match status" value="1"/>
</dbReference>
<organism evidence="8 9">
    <name type="scientific">Syphacia muris</name>
    <dbReference type="NCBI Taxonomy" id="451379"/>
    <lineage>
        <taxon>Eukaryota</taxon>
        <taxon>Metazoa</taxon>
        <taxon>Ecdysozoa</taxon>
        <taxon>Nematoda</taxon>
        <taxon>Chromadorea</taxon>
        <taxon>Rhabditida</taxon>
        <taxon>Spirurina</taxon>
        <taxon>Oxyuridomorpha</taxon>
        <taxon>Oxyuroidea</taxon>
        <taxon>Oxyuridae</taxon>
        <taxon>Syphacia</taxon>
    </lineage>
</organism>
<keyword evidence="4 7" id="KW-0175">Coiled coil</keyword>
<dbReference type="Gene3D" id="1.20.5.500">
    <property type="entry name" value="Single helix bin"/>
    <property type="match status" value="1"/>
</dbReference>
<dbReference type="PANTHER" id="PTHR48417">
    <property type="entry name" value="ATP SYNTHASE F1 SUBUNIT EPSILON"/>
    <property type="match status" value="1"/>
</dbReference>
<dbReference type="PANTHER" id="PTHR48417:SF1">
    <property type="entry name" value="ATP SYNTHASE F1 SUBUNIT EPSILON"/>
    <property type="match status" value="1"/>
</dbReference>
<evidence type="ECO:0000256" key="1">
    <source>
        <dbReference type="ARBA" id="ARBA00004173"/>
    </source>
</evidence>
<proteinExistence type="inferred from homology"/>
<evidence type="ECO:0000256" key="4">
    <source>
        <dbReference type="ARBA" id="ARBA00023054"/>
    </source>
</evidence>
<keyword evidence="8" id="KW-1185">Reference proteome</keyword>
<name>A0A0N5ALZ9_9BILA</name>
<evidence type="ECO:0000313" key="8">
    <source>
        <dbReference type="Proteomes" id="UP000046393"/>
    </source>
</evidence>
<evidence type="ECO:0000256" key="5">
    <source>
        <dbReference type="ARBA" id="ARBA00023128"/>
    </source>
</evidence>
<sequence>MLRCRTFIRSVSVGELGNGSGKAGGEGGTIRQAGGAFGKMEAAREEEYFYRKEREQISALKEQLMNEVERHEQLKKSHEEAVVRNKKRIAELEEQEKKLKN</sequence>
<dbReference type="STRING" id="451379.A0A0N5ALZ9"/>
<feature type="coiled-coil region" evidence="7">
    <location>
        <begin position="50"/>
        <end position="95"/>
    </location>
</feature>
<evidence type="ECO:0000256" key="6">
    <source>
        <dbReference type="RuleBase" id="RU368087"/>
    </source>
</evidence>
<evidence type="ECO:0000313" key="9">
    <source>
        <dbReference type="WBParaSite" id="SMUV_0000558601-mRNA-1"/>
    </source>
</evidence>
<keyword evidence="5 6" id="KW-0496">Mitochondrion</keyword>
<keyword evidence="3" id="KW-0809">Transit peptide</keyword>
<reference evidence="9" key="1">
    <citation type="submission" date="2017-02" db="UniProtKB">
        <authorList>
            <consortium name="WormBaseParasite"/>
        </authorList>
    </citation>
    <scope>IDENTIFICATION</scope>
</reference>
<dbReference type="FunFam" id="1.20.5.500:FF:000007">
    <property type="entry name" value="ATPase inhibitor, putative"/>
    <property type="match status" value="1"/>
</dbReference>
<accession>A0A0N5ALZ9</accession>
<dbReference type="GO" id="GO:0042030">
    <property type="term" value="F:ATPase inhibitor activity"/>
    <property type="evidence" value="ECO:0007669"/>
    <property type="project" value="InterPro"/>
</dbReference>
<dbReference type="InterPro" id="IPR007648">
    <property type="entry name" value="ATPase_inhibitor_mt"/>
</dbReference>
<dbReference type="Pfam" id="PF04568">
    <property type="entry name" value="IATP"/>
    <property type="match status" value="1"/>
</dbReference>
<comment type="function">
    <text evidence="6">Thought to be a regulatory component of the ATP-synthesizing complex in the mitochondria.</text>
</comment>
<dbReference type="Proteomes" id="UP000046393">
    <property type="component" value="Unplaced"/>
</dbReference>
<evidence type="ECO:0000256" key="2">
    <source>
        <dbReference type="ARBA" id="ARBA00010901"/>
    </source>
</evidence>
<evidence type="ECO:0000256" key="7">
    <source>
        <dbReference type="SAM" id="Coils"/>
    </source>
</evidence>
<dbReference type="WBParaSite" id="SMUV_0000558601-mRNA-1">
    <property type="protein sequence ID" value="SMUV_0000558601-mRNA-1"/>
    <property type="gene ID" value="SMUV_0000558601"/>
</dbReference>
<evidence type="ECO:0000256" key="3">
    <source>
        <dbReference type="ARBA" id="ARBA00022946"/>
    </source>
</evidence>
<comment type="similarity">
    <text evidence="2 6">Belongs to the ATPase inhibitor family.</text>
</comment>
<comment type="subcellular location">
    <subcellularLocation>
        <location evidence="1 6">Mitochondrion</location>
    </subcellularLocation>
</comment>
<protein>
    <recommendedName>
        <fullName evidence="6">ATPase inhibitor, mitochondrial</fullName>
    </recommendedName>
</protein>